<keyword evidence="2" id="KW-1185">Reference proteome</keyword>
<comment type="caution">
    <text evidence="1">The sequence shown here is derived from an EMBL/GenBank/DDBJ whole genome shotgun (WGS) entry which is preliminary data.</text>
</comment>
<evidence type="ECO:0000313" key="2">
    <source>
        <dbReference type="Proteomes" id="UP000824120"/>
    </source>
</evidence>
<name>A0A9J5Z2Y8_SOLCO</name>
<evidence type="ECO:0000313" key="1">
    <source>
        <dbReference type="EMBL" id="KAG5606255.1"/>
    </source>
</evidence>
<reference evidence="1 2" key="1">
    <citation type="submission" date="2020-09" db="EMBL/GenBank/DDBJ databases">
        <title>De no assembly of potato wild relative species, Solanum commersonii.</title>
        <authorList>
            <person name="Cho K."/>
        </authorList>
    </citation>
    <scope>NUCLEOTIDE SEQUENCE [LARGE SCALE GENOMIC DNA]</scope>
    <source>
        <strain evidence="1">LZ3.2</strain>
        <tissue evidence="1">Leaf</tissue>
    </source>
</reference>
<organism evidence="1 2">
    <name type="scientific">Solanum commersonii</name>
    <name type="common">Commerson's wild potato</name>
    <name type="synonym">Commerson's nightshade</name>
    <dbReference type="NCBI Taxonomy" id="4109"/>
    <lineage>
        <taxon>Eukaryota</taxon>
        <taxon>Viridiplantae</taxon>
        <taxon>Streptophyta</taxon>
        <taxon>Embryophyta</taxon>
        <taxon>Tracheophyta</taxon>
        <taxon>Spermatophyta</taxon>
        <taxon>Magnoliopsida</taxon>
        <taxon>eudicotyledons</taxon>
        <taxon>Gunneridae</taxon>
        <taxon>Pentapetalae</taxon>
        <taxon>asterids</taxon>
        <taxon>lamiids</taxon>
        <taxon>Solanales</taxon>
        <taxon>Solanaceae</taxon>
        <taxon>Solanoideae</taxon>
        <taxon>Solaneae</taxon>
        <taxon>Solanum</taxon>
    </lineage>
</organism>
<dbReference type="Proteomes" id="UP000824120">
    <property type="component" value="Chromosome 5"/>
</dbReference>
<gene>
    <name evidence="1" type="ORF">H5410_027747</name>
</gene>
<proteinExistence type="predicted"/>
<dbReference type="AlphaFoldDB" id="A0A9J5Z2Y8"/>
<accession>A0A9J5Z2Y8</accession>
<sequence length="111" mass="12815">MLMFCDDETDELSYGVDLWFRLDLSSFFPYPNRCRGVGLAASSWWLEMLMIWSMSRSVSCIKERLQNAWPPVLEVRPEGRSSFLASSPLEPYSVEVSKPYIVFVALYIPCC</sequence>
<protein>
    <submittedName>
        <fullName evidence="1">Uncharacterized protein</fullName>
    </submittedName>
</protein>
<dbReference type="EMBL" id="JACXVP010000005">
    <property type="protein sequence ID" value="KAG5606255.1"/>
    <property type="molecule type" value="Genomic_DNA"/>
</dbReference>